<feature type="transmembrane region" description="Helical" evidence="6">
    <location>
        <begin position="510"/>
        <end position="529"/>
    </location>
</feature>
<gene>
    <name evidence="7" type="ORF">CYY_001943</name>
</gene>
<dbReference type="PANTHER" id="PTHR12988:SF6">
    <property type="entry name" value="SPHINGOMYELIN PHOSPHODIESTERASE 4"/>
    <property type="match status" value="1"/>
</dbReference>
<keyword evidence="4 6" id="KW-0472">Membrane</keyword>
<keyword evidence="3 6" id="KW-1133">Transmembrane helix</keyword>
<reference evidence="7" key="1">
    <citation type="submission" date="2020-01" db="EMBL/GenBank/DDBJ databases">
        <title>Development of genomics and gene disruption for Polysphondylium violaceum indicates a role for the polyketide synthase stlB in stalk morphogenesis.</title>
        <authorList>
            <person name="Narita B."/>
            <person name="Kawabe Y."/>
            <person name="Kin K."/>
            <person name="Saito T."/>
            <person name="Gibbs R."/>
            <person name="Kuspa A."/>
            <person name="Muzny D."/>
            <person name="Queller D."/>
            <person name="Richards S."/>
            <person name="Strassman J."/>
            <person name="Sucgang R."/>
            <person name="Worley K."/>
            <person name="Schaap P."/>
        </authorList>
    </citation>
    <scope>NUCLEOTIDE SEQUENCE</scope>
    <source>
        <strain evidence="7">QSvi11</strain>
    </source>
</reference>
<proteinExistence type="predicted"/>
<dbReference type="PANTHER" id="PTHR12988">
    <property type="entry name" value="SPHINGOMYELIN PHOSPHODIESTERASE 4"/>
    <property type="match status" value="1"/>
</dbReference>
<dbReference type="AlphaFoldDB" id="A0A8J4VA39"/>
<dbReference type="GO" id="GO:0016020">
    <property type="term" value="C:membrane"/>
    <property type="evidence" value="ECO:0007669"/>
    <property type="project" value="UniProtKB-SubCell"/>
</dbReference>
<sequence length="755" mass="86618">MFNQTNGNSPMTYIKTNNGGNGISTTPLNINSLGTVVSPSVGATSSSSSPILNTQPATTNTPSPSSTSSSPATTSSSQQPLSLLNIASLGTLKYNNVYQFKEFMHQVLESRQFGTEWITMMSNLFSNENTIFRKCHSDEECRELLMSLRPSSELFKVLMQNFDNDLHEFIFLVERLPKSTIYETITKKQPYPKIVNDLTFTESKRDVILNVFQYYFFLFGLFCDSLSLDSGTFSFYQQQLQQQEQQEQLKGRSLVHHRSIQGVPGNFSSKFSSSVGSNTTKNNGSSGLDRSKMLYNRLLREYLGYFLPYSKSSLDGRIIVDPSRKITPYPLESVTFLKIICDCLMGHNLSNASLLGLNPFYLNTLSSKFKKPTMVYLDSISTLINHYHFYSYSLGYPGTMSSSSSIDTVYVQHHQIVRQSLLEFLVSFLEKFEPYDSHTPFDRVLNIWISFITPWELNFSPKSVQKSSSLQNIFHTFNNNSNSNTNNNSNSGNSSQTLSALWERFIMDNYYMYSMVFSFILFCVPNLDITRYSGCLRSIISIFNSPPLLSLLKLLSTHDLYLLSFKKSSDISSNIINILESQLQSFPILRGYGQERNLFSPLMSDQCKIVINSLSSQMNFQNKLEIEDIIKKLSNIYDFKIPEFKKDLKENNSISPERNQDGTLTDAAKRDIYEGKKICRVFDPNYPYEKFIYSPETFENLPITSNEIGFLIRLTYNITDNRSIRIFSRKLFRYRTMSFILLFLFIVYILFFLLF</sequence>
<dbReference type="EMBL" id="AJWJ01000050">
    <property type="protein sequence ID" value="KAF2076754.1"/>
    <property type="molecule type" value="Genomic_DNA"/>
</dbReference>
<name>A0A8J4VA39_9MYCE</name>
<evidence type="ECO:0000256" key="3">
    <source>
        <dbReference type="ARBA" id="ARBA00022989"/>
    </source>
</evidence>
<dbReference type="OrthoDB" id="20853at2759"/>
<evidence type="ECO:0000256" key="4">
    <source>
        <dbReference type="ARBA" id="ARBA00023136"/>
    </source>
</evidence>
<comment type="subcellular location">
    <subcellularLocation>
        <location evidence="1">Membrane</location>
        <topology evidence="1">Single-pass membrane protein</topology>
    </subcellularLocation>
</comment>
<evidence type="ECO:0000256" key="5">
    <source>
        <dbReference type="SAM" id="MobiDB-lite"/>
    </source>
</evidence>
<dbReference type="InterPro" id="IPR024129">
    <property type="entry name" value="Sphingomy_SMPD4"/>
</dbReference>
<dbReference type="GO" id="GO:0046513">
    <property type="term" value="P:ceramide biosynthetic process"/>
    <property type="evidence" value="ECO:0007669"/>
    <property type="project" value="TreeGrafter"/>
</dbReference>
<evidence type="ECO:0000256" key="6">
    <source>
        <dbReference type="SAM" id="Phobius"/>
    </source>
</evidence>
<dbReference type="Proteomes" id="UP000695562">
    <property type="component" value="Unassembled WGS sequence"/>
</dbReference>
<organism evidence="7 8">
    <name type="scientific">Polysphondylium violaceum</name>
    <dbReference type="NCBI Taxonomy" id="133409"/>
    <lineage>
        <taxon>Eukaryota</taxon>
        <taxon>Amoebozoa</taxon>
        <taxon>Evosea</taxon>
        <taxon>Eumycetozoa</taxon>
        <taxon>Dictyostelia</taxon>
        <taxon>Dictyosteliales</taxon>
        <taxon>Dictyosteliaceae</taxon>
        <taxon>Polysphondylium</taxon>
    </lineage>
</organism>
<keyword evidence="8" id="KW-1185">Reference proteome</keyword>
<evidence type="ECO:0000256" key="1">
    <source>
        <dbReference type="ARBA" id="ARBA00004167"/>
    </source>
</evidence>
<accession>A0A8J4VA39</accession>
<feature type="region of interest" description="Disordered" evidence="5">
    <location>
        <begin position="39"/>
        <end position="77"/>
    </location>
</feature>
<evidence type="ECO:0000313" key="7">
    <source>
        <dbReference type="EMBL" id="KAF2076754.1"/>
    </source>
</evidence>
<evidence type="ECO:0000256" key="2">
    <source>
        <dbReference type="ARBA" id="ARBA00022692"/>
    </source>
</evidence>
<evidence type="ECO:0000313" key="8">
    <source>
        <dbReference type="Proteomes" id="UP000695562"/>
    </source>
</evidence>
<feature type="transmembrane region" description="Helical" evidence="6">
    <location>
        <begin position="732"/>
        <end position="754"/>
    </location>
</feature>
<dbReference type="GO" id="GO:0006685">
    <property type="term" value="P:sphingomyelin catabolic process"/>
    <property type="evidence" value="ECO:0007669"/>
    <property type="project" value="TreeGrafter"/>
</dbReference>
<comment type="caution">
    <text evidence="7">The sequence shown here is derived from an EMBL/GenBank/DDBJ whole genome shotgun (WGS) entry which is preliminary data.</text>
</comment>
<protein>
    <submittedName>
        <fullName evidence="7">Uncharacterized protein</fullName>
    </submittedName>
</protein>
<dbReference type="GO" id="GO:0046475">
    <property type="term" value="P:glycerophospholipid catabolic process"/>
    <property type="evidence" value="ECO:0007669"/>
    <property type="project" value="TreeGrafter"/>
</dbReference>
<dbReference type="GO" id="GO:0050290">
    <property type="term" value="F:sphingomyelin phosphodiesterase D activity"/>
    <property type="evidence" value="ECO:0007669"/>
    <property type="project" value="InterPro"/>
</dbReference>
<keyword evidence="2 6" id="KW-0812">Transmembrane</keyword>